<protein>
    <submittedName>
        <fullName evidence="2">Uncharacterized protein</fullName>
    </submittedName>
</protein>
<evidence type="ECO:0000313" key="2">
    <source>
        <dbReference type="EMBL" id="KAG8088158.1"/>
    </source>
</evidence>
<name>A0A8J5WG25_ZIZPA</name>
<feature type="region of interest" description="Disordered" evidence="1">
    <location>
        <begin position="93"/>
        <end position="116"/>
    </location>
</feature>
<keyword evidence="3" id="KW-1185">Reference proteome</keyword>
<proteinExistence type="predicted"/>
<dbReference type="EMBL" id="JAAALK010000082">
    <property type="protein sequence ID" value="KAG8088158.1"/>
    <property type="molecule type" value="Genomic_DNA"/>
</dbReference>
<evidence type="ECO:0000313" key="3">
    <source>
        <dbReference type="Proteomes" id="UP000729402"/>
    </source>
</evidence>
<organism evidence="2 3">
    <name type="scientific">Zizania palustris</name>
    <name type="common">Northern wild rice</name>
    <dbReference type="NCBI Taxonomy" id="103762"/>
    <lineage>
        <taxon>Eukaryota</taxon>
        <taxon>Viridiplantae</taxon>
        <taxon>Streptophyta</taxon>
        <taxon>Embryophyta</taxon>
        <taxon>Tracheophyta</taxon>
        <taxon>Spermatophyta</taxon>
        <taxon>Magnoliopsida</taxon>
        <taxon>Liliopsida</taxon>
        <taxon>Poales</taxon>
        <taxon>Poaceae</taxon>
        <taxon>BOP clade</taxon>
        <taxon>Oryzoideae</taxon>
        <taxon>Oryzeae</taxon>
        <taxon>Zizaniinae</taxon>
        <taxon>Zizania</taxon>
    </lineage>
</organism>
<reference evidence="2" key="2">
    <citation type="submission" date="2021-02" db="EMBL/GenBank/DDBJ databases">
        <authorList>
            <person name="Kimball J.A."/>
            <person name="Haas M.W."/>
            <person name="Macchietto M."/>
            <person name="Kono T."/>
            <person name="Duquette J."/>
            <person name="Shao M."/>
        </authorList>
    </citation>
    <scope>NUCLEOTIDE SEQUENCE</scope>
    <source>
        <tissue evidence="2">Fresh leaf tissue</tissue>
    </source>
</reference>
<dbReference type="Proteomes" id="UP000729402">
    <property type="component" value="Unassembled WGS sequence"/>
</dbReference>
<feature type="compositionally biased region" description="Acidic residues" evidence="1">
    <location>
        <begin position="99"/>
        <end position="116"/>
    </location>
</feature>
<gene>
    <name evidence="2" type="ORF">GUJ93_ZPchr0010g10363</name>
</gene>
<comment type="caution">
    <text evidence="2">The sequence shown here is derived from an EMBL/GenBank/DDBJ whole genome shotgun (WGS) entry which is preliminary data.</text>
</comment>
<dbReference type="AlphaFoldDB" id="A0A8J5WG25"/>
<evidence type="ECO:0000256" key="1">
    <source>
        <dbReference type="SAM" id="MobiDB-lite"/>
    </source>
</evidence>
<reference evidence="2" key="1">
    <citation type="journal article" date="2021" name="bioRxiv">
        <title>Whole Genome Assembly and Annotation of Northern Wild Rice, Zizania palustris L., Supports a Whole Genome Duplication in the Zizania Genus.</title>
        <authorList>
            <person name="Haas M."/>
            <person name="Kono T."/>
            <person name="Macchietto M."/>
            <person name="Millas R."/>
            <person name="McGilp L."/>
            <person name="Shao M."/>
            <person name="Duquette J."/>
            <person name="Hirsch C.N."/>
            <person name="Kimball J."/>
        </authorList>
    </citation>
    <scope>NUCLEOTIDE SEQUENCE</scope>
    <source>
        <tissue evidence="2">Fresh leaf tissue</tissue>
    </source>
</reference>
<accession>A0A8J5WG25</accession>
<sequence length="116" mass="12509">MASPMAITDDYFPLPDPSLDPSQLPTLVVQPDHILAIAVPLSPLPPSLVVDSSTAQGATTAAPIEIIYISDDDEMDINDTAATATDLEVVLLGEPKQEDPDDEEDPKEVEFYDDEE</sequence>